<dbReference type="PANTHER" id="PTHR42879">
    <property type="entry name" value="3-OXOACYL-(ACYL-CARRIER-PROTEIN) REDUCTASE"/>
    <property type="match status" value="1"/>
</dbReference>
<keyword evidence="4" id="KW-1185">Reference proteome</keyword>
<dbReference type="OrthoDB" id="9804774at2"/>
<gene>
    <name evidence="3" type="ORF">SAMN06295912_13915</name>
</gene>
<dbReference type="CDD" id="cd05233">
    <property type="entry name" value="SDR_c"/>
    <property type="match status" value="1"/>
</dbReference>
<organism evidence="3 4">
    <name type="scientific">Edaphosphingomonas laterariae</name>
    <dbReference type="NCBI Taxonomy" id="861865"/>
    <lineage>
        <taxon>Bacteria</taxon>
        <taxon>Pseudomonadati</taxon>
        <taxon>Pseudomonadota</taxon>
        <taxon>Alphaproteobacteria</taxon>
        <taxon>Sphingomonadales</taxon>
        <taxon>Rhizorhabdaceae</taxon>
        <taxon>Edaphosphingomonas</taxon>
    </lineage>
</organism>
<dbReference type="InterPro" id="IPR002347">
    <property type="entry name" value="SDR_fam"/>
</dbReference>
<evidence type="ECO:0000256" key="1">
    <source>
        <dbReference type="ARBA" id="ARBA00006484"/>
    </source>
</evidence>
<dbReference type="EMBL" id="FZOS01000039">
    <property type="protein sequence ID" value="SNT09007.1"/>
    <property type="molecule type" value="Genomic_DNA"/>
</dbReference>
<dbReference type="Proteomes" id="UP000198281">
    <property type="component" value="Unassembled WGS sequence"/>
</dbReference>
<proteinExistence type="inferred from homology"/>
<dbReference type="PRINTS" id="PR00081">
    <property type="entry name" value="GDHRDH"/>
</dbReference>
<evidence type="ECO:0000256" key="2">
    <source>
        <dbReference type="RuleBase" id="RU000363"/>
    </source>
</evidence>
<dbReference type="PRINTS" id="PR00080">
    <property type="entry name" value="SDRFAMILY"/>
</dbReference>
<reference evidence="4" key="1">
    <citation type="submission" date="2017-06" db="EMBL/GenBank/DDBJ databases">
        <authorList>
            <person name="Varghese N."/>
            <person name="Submissions S."/>
        </authorList>
    </citation>
    <scope>NUCLEOTIDE SEQUENCE [LARGE SCALE GENOMIC DNA]</scope>
    <source>
        <strain evidence="4">LNB2</strain>
    </source>
</reference>
<dbReference type="InterPro" id="IPR036291">
    <property type="entry name" value="NAD(P)-bd_dom_sf"/>
</dbReference>
<protein>
    <submittedName>
        <fullName evidence="3">Short chain dehydrogenase</fullName>
    </submittedName>
</protein>
<dbReference type="AlphaFoldDB" id="A0A239JT01"/>
<accession>A0A239JT01</accession>
<dbReference type="Pfam" id="PF00106">
    <property type="entry name" value="adh_short"/>
    <property type="match status" value="1"/>
</dbReference>
<sequence>MAAHLERLDGRTALVTGATKGIGRAIAIRLASLGADIVVTASGRDPAGLDETRRAVEAAGGRAHGLFVDLTDAAARADLVAQAGAAFGPVTILVNNAASAGAFAPLSKIDLAARRNAFEVNVHAPVDLIQAALPAMREAGWGRILNITSETVSQPPAPYVTPAKFIHGLAAYGASKAALDRLTTGLAAELHGSGIHVNAVKPYKICASENALALAHATMPRHPDWIEGVEMMAEASAILIAASLTGIIASSREVLMMTQSPLHALDGRQVIGDAHTIPDLPPA</sequence>
<dbReference type="Gene3D" id="3.40.50.720">
    <property type="entry name" value="NAD(P)-binding Rossmann-like Domain"/>
    <property type="match status" value="1"/>
</dbReference>
<dbReference type="SUPFAM" id="SSF51735">
    <property type="entry name" value="NAD(P)-binding Rossmann-fold domains"/>
    <property type="match status" value="1"/>
</dbReference>
<evidence type="ECO:0000313" key="4">
    <source>
        <dbReference type="Proteomes" id="UP000198281"/>
    </source>
</evidence>
<dbReference type="RefSeq" id="WP_089221123.1">
    <property type="nucleotide sequence ID" value="NZ_FZOS01000039.1"/>
</dbReference>
<comment type="similarity">
    <text evidence="1 2">Belongs to the short-chain dehydrogenases/reductases (SDR) family.</text>
</comment>
<evidence type="ECO:0000313" key="3">
    <source>
        <dbReference type="EMBL" id="SNT09007.1"/>
    </source>
</evidence>
<dbReference type="InterPro" id="IPR050259">
    <property type="entry name" value="SDR"/>
</dbReference>
<name>A0A239JT01_9SPHN</name>